<evidence type="ECO:0000313" key="13">
    <source>
        <dbReference type="EMBL" id="KAJ8896272.1"/>
    </source>
</evidence>
<evidence type="ECO:0000256" key="10">
    <source>
        <dbReference type="ARBA" id="ARBA00023201"/>
    </source>
</evidence>
<comment type="subcellular location">
    <subcellularLocation>
        <location evidence="1">Cell membrane</location>
        <topology evidence="1">Multi-pass membrane protein</topology>
    </subcellularLocation>
</comment>
<dbReference type="Pfam" id="PF00474">
    <property type="entry name" value="SSF"/>
    <property type="match status" value="1"/>
</dbReference>
<dbReference type="PANTHER" id="PTHR42985">
    <property type="entry name" value="SODIUM-COUPLED MONOCARBOXYLATE TRANSPORTER"/>
    <property type="match status" value="1"/>
</dbReference>
<feature type="transmembrane region" description="Helical" evidence="12">
    <location>
        <begin position="101"/>
        <end position="123"/>
    </location>
</feature>
<evidence type="ECO:0008006" key="15">
    <source>
        <dbReference type="Google" id="ProtNLM"/>
    </source>
</evidence>
<reference evidence="13 14" key="1">
    <citation type="submission" date="2023-02" db="EMBL/GenBank/DDBJ databases">
        <title>LHISI_Scaffold_Assembly.</title>
        <authorList>
            <person name="Stuart O.P."/>
            <person name="Cleave R."/>
            <person name="Magrath M.J.L."/>
            <person name="Mikheyev A.S."/>
        </authorList>
    </citation>
    <scope>NUCLEOTIDE SEQUENCE [LARGE SCALE GENOMIC DNA]</scope>
    <source>
        <strain evidence="13">Daus_M_001</strain>
        <tissue evidence="13">Leg muscle</tissue>
    </source>
</reference>
<evidence type="ECO:0000256" key="1">
    <source>
        <dbReference type="ARBA" id="ARBA00004651"/>
    </source>
</evidence>
<evidence type="ECO:0000256" key="9">
    <source>
        <dbReference type="ARBA" id="ARBA00023136"/>
    </source>
</evidence>
<comment type="similarity">
    <text evidence="2 11">Belongs to the sodium:solute symporter (SSF) (TC 2.A.21) family.</text>
</comment>
<protein>
    <recommendedName>
        <fullName evidence="15">Sodium-dependent multivitamin transporter</fullName>
    </recommendedName>
</protein>
<keyword evidence="8" id="KW-0406">Ion transport</keyword>
<accession>A0ABQ9IIK0</accession>
<sequence length="138" mass="15300">MLKLLLEGSVFVQGGRMDPGAEVAFGAWDYVVVTLMMAVSAGIGLYYRCTGGRQKTTEEYLLGDRNLPVFPVAISLMASFMSSITLLGVSKENYIFGTQFVVINFGYGLVTPIIAYCFLPIFFRMQTMSTYQVCNKLK</sequence>
<evidence type="ECO:0000256" key="12">
    <source>
        <dbReference type="SAM" id="Phobius"/>
    </source>
</evidence>
<evidence type="ECO:0000313" key="14">
    <source>
        <dbReference type="Proteomes" id="UP001159363"/>
    </source>
</evidence>
<keyword evidence="7" id="KW-0915">Sodium</keyword>
<evidence type="ECO:0000256" key="6">
    <source>
        <dbReference type="ARBA" id="ARBA00022989"/>
    </source>
</evidence>
<evidence type="ECO:0000256" key="2">
    <source>
        <dbReference type="ARBA" id="ARBA00006434"/>
    </source>
</evidence>
<feature type="transmembrane region" description="Helical" evidence="12">
    <location>
        <begin position="27"/>
        <end position="47"/>
    </location>
</feature>
<keyword evidence="10" id="KW-0739">Sodium transport</keyword>
<dbReference type="InterPro" id="IPR051163">
    <property type="entry name" value="Sodium:Solute_Symporter_SSF"/>
</dbReference>
<dbReference type="EMBL" id="JARBHB010000001">
    <property type="protein sequence ID" value="KAJ8896272.1"/>
    <property type="molecule type" value="Genomic_DNA"/>
</dbReference>
<dbReference type="InterPro" id="IPR001734">
    <property type="entry name" value="Na/solute_symporter"/>
</dbReference>
<organism evidence="13 14">
    <name type="scientific">Dryococelus australis</name>
    <dbReference type="NCBI Taxonomy" id="614101"/>
    <lineage>
        <taxon>Eukaryota</taxon>
        <taxon>Metazoa</taxon>
        <taxon>Ecdysozoa</taxon>
        <taxon>Arthropoda</taxon>
        <taxon>Hexapoda</taxon>
        <taxon>Insecta</taxon>
        <taxon>Pterygota</taxon>
        <taxon>Neoptera</taxon>
        <taxon>Polyneoptera</taxon>
        <taxon>Phasmatodea</taxon>
        <taxon>Verophasmatodea</taxon>
        <taxon>Anareolatae</taxon>
        <taxon>Phasmatidae</taxon>
        <taxon>Eurycanthinae</taxon>
        <taxon>Dryococelus</taxon>
    </lineage>
</organism>
<keyword evidence="9 12" id="KW-0472">Membrane</keyword>
<dbReference type="Proteomes" id="UP001159363">
    <property type="component" value="Chromosome 1"/>
</dbReference>
<evidence type="ECO:0000256" key="5">
    <source>
        <dbReference type="ARBA" id="ARBA00022692"/>
    </source>
</evidence>
<name>A0ABQ9IIK0_9NEOP</name>
<keyword evidence="14" id="KW-1185">Reference proteome</keyword>
<comment type="caution">
    <text evidence="13">The sequence shown here is derived from an EMBL/GenBank/DDBJ whole genome shotgun (WGS) entry which is preliminary data.</text>
</comment>
<evidence type="ECO:0000256" key="7">
    <source>
        <dbReference type="ARBA" id="ARBA00023053"/>
    </source>
</evidence>
<evidence type="ECO:0000256" key="11">
    <source>
        <dbReference type="RuleBase" id="RU362091"/>
    </source>
</evidence>
<keyword evidence="6 12" id="KW-1133">Transmembrane helix</keyword>
<dbReference type="InterPro" id="IPR038377">
    <property type="entry name" value="Na/Glc_symporter_sf"/>
</dbReference>
<dbReference type="PANTHER" id="PTHR42985:SF40">
    <property type="entry name" value="LD47995P-RELATED"/>
    <property type="match status" value="1"/>
</dbReference>
<dbReference type="Gene3D" id="1.20.1730.10">
    <property type="entry name" value="Sodium/glucose cotransporter"/>
    <property type="match status" value="1"/>
</dbReference>
<dbReference type="PROSITE" id="PS50283">
    <property type="entry name" value="NA_SOLUT_SYMP_3"/>
    <property type="match status" value="1"/>
</dbReference>
<gene>
    <name evidence="13" type="ORF">PR048_001616</name>
</gene>
<keyword evidence="5 12" id="KW-0812">Transmembrane</keyword>
<feature type="transmembrane region" description="Helical" evidence="12">
    <location>
        <begin position="67"/>
        <end position="89"/>
    </location>
</feature>
<keyword evidence="3" id="KW-0813">Transport</keyword>
<evidence type="ECO:0000256" key="8">
    <source>
        <dbReference type="ARBA" id="ARBA00023065"/>
    </source>
</evidence>
<keyword evidence="4" id="KW-1003">Cell membrane</keyword>
<evidence type="ECO:0000256" key="3">
    <source>
        <dbReference type="ARBA" id="ARBA00022448"/>
    </source>
</evidence>
<evidence type="ECO:0000256" key="4">
    <source>
        <dbReference type="ARBA" id="ARBA00022475"/>
    </source>
</evidence>
<proteinExistence type="inferred from homology"/>